<accession>A0AAN9IHX8</accession>
<sequence length="90" mass="10527">MPRRIHVARKSKSSPIPCYKIKTPPITYLIQNALYNSITKTIIRNPLFPRRRMNNPATQTSPSMNNARLSDHRRHVFHENPYLETFTPLA</sequence>
<proteinExistence type="predicted"/>
<gene>
    <name evidence="1" type="ORF">RJT34_24341</name>
</gene>
<dbReference type="AlphaFoldDB" id="A0AAN9IHX8"/>
<comment type="caution">
    <text evidence="1">The sequence shown here is derived from an EMBL/GenBank/DDBJ whole genome shotgun (WGS) entry which is preliminary data.</text>
</comment>
<protein>
    <submittedName>
        <fullName evidence="1">Uncharacterized protein</fullName>
    </submittedName>
</protein>
<evidence type="ECO:0000313" key="2">
    <source>
        <dbReference type="Proteomes" id="UP001359559"/>
    </source>
</evidence>
<dbReference type="EMBL" id="JAYKXN010000006">
    <property type="protein sequence ID" value="KAK7279294.1"/>
    <property type="molecule type" value="Genomic_DNA"/>
</dbReference>
<name>A0AAN9IHX8_CLITE</name>
<reference evidence="1 2" key="1">
    <citation type="submission" date="2024-01" db="EMBL/GenBank/DDBJ databases">
        <title>The genomes of 5 underutilized Papilionoideae crops provide insights into root nodulation and disease resistance.</title>
        <authorList>
            <person name="Yuan L."/>
        </authorList>
    </citation>
    <scope>NUCLEOTIDE SEQUENCE [LARGE SCALE GENOMIC DNA]</scope>
    <source>
        <strain evidence="1">LY-2023</strain>
        <tissue evidence="1">Leaf</tissue>
    </source>
</reference>
<organism evidence="1 2">
    <name type="scientific">Clitoria ternatea</name>
    <name type="common">Butterfly pea</name>
    <dbReference type="NCBI Taxonomy" id="43366"/>
    <lineage>
        <taxon>Eukaryota</taxon>
        <taxon>Viridiplantae</taxon>
        <taxon>Streptophyta</taxon>
        <taxon>Embryophyta</taxon>
        <taxon>Tracheophyta</taxon>
        <taxon>Spermatophyta</taxon>
        <taxon>Magnoliopsida</taxon>
        <taxon>eudicotyledons</taxon>
        <taxon>Gunneridae</taxon>
        <taxon>Pentapetalae</taxon>
        <taxon>rosids</taxon>
        <taxon>fabids</taxon>
        <taxon>Fabales</taxon>
        <taxon>Fabaceae</taxon>
        <taxon>Papilionoideae</taxon>
        <taxon>50 kb inversion clade</taxon>
        <taxon>NPAAA clade</taxon>
        <taxon>indigoferoid/millettioid clade</taxon>
        <taxon>Phaseoleae</taxon>
        <taxon>Clitoria</taxon>
    </lineage>
</organism>
<dbReference type="Proteomes" id="UP001359559">
    <property type="component" value="Unassembled WGS sequence"/>
</dbReference>
<evidence type="ECO:0000313" key="1">
    <source>
        <dbReference type="EMBL" id="KAK7279294.1"/>
    </source>
</evidence>
<keyword evidence="2" id="KW-1185">Reference proteome</keyword>